<accession>A0A4R6DDP9</accession>
<comment type="caution">
    <text evidence="1">The sequence shown here is derived from an EMBL/GenBank/DDBJ whole genome shotgun (WGS) entry which is preliminary data.</text>
</comment>
<reference evidence="1 2" key="1">
    <citation type="submission" date="2019-03" db="EMBL/GenBank/DDBJ databases">
        <title>Genomic analyses of the natural microbiome of Caenorhabditis elegans.</title>
        <authorList>
            <person name="Samuel B."/>
        </authorList>
    </citation>
    <scope>NUCLEOTIDE SEQUENCE [LARGE SCALE GENOMIC DNA]</scope>
    <source>
        <strain evidence="1 2">JUb65</strain>
    </source>
</reference>
<gene>
    <name evidence="1" type="ORF">EDF64_11115</name>
</gene>
<name>A0A4R6DDP9_9MICO</name>
<organism evidence="1 2">
    <name type="scientific">Curtobacterium flaccumfaciens</name>
    <dbReference type="NCBI Taxonomy" id="2035"/>
    <lineage>
        <taxon>Bacteria</taxon>
        <taxon>Bacillati</taxon>
        <taxon>Actinomycetota</taxon>
        <taxon>Actinomycetes</taxon>
        <taxon>Micrococcales</taxon>
        <taxon>Microbacteriaceae</taxon>
        <taxon>Curtobacterium</taxon>
    </lineage>
</organism>
<dbReference type="AlphaFoldDB" id="A0A4R6DDP9"/>
<proteinExistence type="predicted"/>
<dbReference type="Proteomes" id="UP000295764">
    <property type="component" value="Unassembled WGS sequence"/>
</dbReference>
<dbReference type="InterPro" id="IPR024524">
    <property type="entry name" value="DUF3800"/>
</dbReference>
<dbReference type="Pfam" id="PF12686">
    <property type="entry name" value="DUF3800"/>
    <property type="match status" value="1"/>
</dbReference>
<dbReference type="EMBL" id="SNVW01000011">
    <property type="protein sequence ID" value="TDN42540.1"/>
    <property type="molecule type" value="Genomic_DNA"/>
</dbReference>
<evidence type="ECO:0000313" key="2">
    <source>
        <dbReference type="Proteomes" id="UP000295764"/>
    </source>
</evidence>
<evidence type="ECO:0000313" key="1">
    <source>
        <dbReference type="EMBL" id="TDN42540.1"/>
    </source>
</evidence>
<protein>
    <submittedName>
        <fullName evidence="1">Uncharacterized protein DUF3800</fullName>
    </submittedName>
</protein>
<dbReference type="RefSeq" id="WP_166645748.1">
    <property type="nucleotide sequence ID" value="NZ_SNVW01000011.1"/>
</dbReference>
<sequence length="235" mass="26200">MLLCFVDESFKADFYGFGAVMADAEQTRALTAHVHGIVAALDGYGVAPRTEIHAHPLFHGKDAWTGVPPRVRAKVFIDVVEAVRASGATVLLRGVRPERLRRHQDARAYPDRHAPEQVAFQHLLQRADRTAAANETYALVIADERSDRDRHRERVAVYQAYGTPGTYMHTRLERLLDTVHFAPSHHSRMLQIADLIAFVWVRSQTVTEQDARQARVMASLVADIQGCASGAGTWP</sequence>